<keyword evidence="6 12" id="KW-0479">Metal-binding</keyword>
<protein>
    <recommendedName>
        <fullName evidence="16">Cytochrome p450</fullName>
    </recommendedName>
</protein>
<evidence type="ECO:0000313" key="15">
    <source>
        <dbReference type="Proteomes" id="UP000029120"/>
    </source>
</evidence>
<keyword evidence="5" id="KW-0812">Transmembrane</keyword>
<dbReference type="GO" id="GO:0005506">
    <property type="term" value="F:iron ion binding"/>
    <property type="evidence" value="ECO:0007669"/>
    <property type="project" value="InterPro"/>
</dbReference>
<keyword evidence="15" id="KW-1185">Reference proteome</keyword>
<dbReference type="CDD" id="cd20641">
    <property type="entry name" value="CYP709"/>
    <property type="match status" value="1"/>
</dbReference>
<comment type="subcellular location">
    <subcellularLocation>
        <location evidence="2">Membrane</location>
        <topology evidence="2">Single-pass membrane protein</topology>
    </subcellularLocation>
</comment>
<evidence type="ECO:0000256" key="1">
    <source>
        <dbReference type="ARBA" id="ARBA00001971"/>
    </source>
</evidence>
<dbReference type="EMBL" id="CM002871">
    <property type="protein sequence ID" value="KFK39512.1"/>
    <property type="molecule type" value="Genomic_DNA"/>
</dbReference>
<evidence type="ECO:0008006" key="16">
    <source>
        <dbReference type="Google" id="ProtNLM"/>
    </source>
</evidence>
<dbReference type="GO" id="GO:0016705">
    <property type="term" value="F:oxidoreductase activity, acting on paired donors, with incorporation or reduction of molecular oxygen"/>
    <property type="evidence" value="ECO:0007669"/>
    <property type="project" value="InterPro"/>
</dbReference>
<evidence type="ECO:0000256" key="12">
    <source>
        <dbReference type="PIRSR" id="PIRSR602401-1"/>
    </source>
</evidence>
<dbReference type="GO" id="GO:0004497">
    <property type="term" value="F:monooxygenase activity"/>
    <property type="evidence" value="ECO:0007669"/>
    <property type="project" value="UniProtKB-KW"/>
</dbReference>
<dbReference type="AlphaFoldDB" id="A0A087HBL0"/>
<keyword evidence="10 13" id="KW-0503">Monooxygenase</keyword>
<accession>A0A087HBL0</accession>
<keyword evidence="7" id="KW-1133">Transmembrane helix</keyword>
<name>A0A087HBL0_ARAAL</name>
<proteinExistence type="inferred from homology"/>
<dbReference type="InterPro" id="IPR050665">
    <property type="entry name" value="Cytochrome_P450_Monooxygen"/>
</dbReference>
<feature type="binding site" description="axial binding residue" evidence="12">
    <location>
        <position position="460"/>
    </location>
    <ligand>
        <name>heme</name>
        <dbReference type="ChEBI" id="CHEBI:30413"/>
    </ligand>
    <ligandPart>
        <name>Fe</name>
        <dbReference type="ChEBI" id="CHEBI:18248"/>
    </ligandPart>
</feature>
<evidence type="ECO:0000256" key="7">
    <source>
        <dbReference type="ARBA" id="ARBA00022989"/>
    </source>
</evidence>
<dbReference type="Gramene" id="KFK39512">
    <property type="protein sequence ID" value="KFK39512"/>
    <property type="gene ID" value="AALP_AA3G253700"/>
</dbReference>
<keyword evidence="9 12" id="KW-0408">Iron</keyword>
<dbReference type="FunFam" id="1.10.630.10:FF:000029">
    <property type="entry name" value="Cytochrome P450 734A1"/>
    <property type="match status" value="1"/>
</dbReference>
<evidence type="ECO:0000256" key="4">
    <source>
        <dbReference type="ARBA" id="ARBA00022617"/>
    </source>
</evidence>
<sequence>MELPNLLAFLLLLFVVRKIWEACWILVLRPLMISRRFKKQGISGPKYRILYGNLGEIKKMTGEAELCVLSPNSNHIFPRVFPHYHQWMSQYGKTFLYWNGTTPTIYISDHELGKQILSSKFGFSLRPKKRPEVFILFGKGLPLIEGDDWVRHRRILNPAFSMDRLKAMTGPMVDCTLRMFDDWRKQRNGEGVIKMEMSKEFHRLTADIIATTAFGSSYAEGIELCRSQEELEKYYITSQTKVYIPGMQYIPTPTNLQLWKHDKKVKKSIERIIAARLKSKSKYGDDLMGIMLKAATSPDESDEITMTIDEIIDECKTFYFSGQGTTSILLTWTTMLLSLHRDWQEKLREEVFSECGKDKIPDSDTFSKLKLLNMVLMESLRLYGPVIKMSREATQDMKVGHLEIPKGTSIILPLLKMHSDKAIWGEDAHQFNPLRFKNGVSHATSLPNALLPFSIGPRACIAQNFAMIEAKTVLTMILQRFRLSLSSEYKHTPVDRFNVYPQYGLPVLLQPLDSSF</sequence>
<evidence type="ECO:0000256" key="13">
    <source>
        <dbReference type="RuleBase" id="RU000461"/>
    </source>
</evidence>
<evidence type="ECO:0000256" key="3">
    <source>
        <dbReference type="ARBA" id="ARBA00010617"/>
    </source>
</evidence>
<evidence type="ECO:0000256" key="9">
    <source>
        <dbReference type="ARBA" id="ARBA00023004"/>
    </source>
</evidence>
<dbReference type="Proteomes" id="UP000029120">
    <property type="component" value="Chromosome 3"/>
</dbReference>
<comment type="similarity">
    <text evidence="3 13">Belongs to the cytochrome P450 family.</text>
</comment>
<dbReference type="PRINTS" id="PR00463">
    <property type="entry name" value="EP450I"/>
</dbReference>
<dbReference type="eggNOG" id="KOG0157">
    <property type="taxonomic scope" value="Eukaryota"/>
</dbReference>
<gene>
    <name evidence="14" type="ordered locus">AALP_Aa3g253700</name>
</gene>
<dbReference type="SUPFAM" id="SSF48264">
    <property type="entry name" value="Cytochrome P450"/>
    <property type="match status" value="1"/>
</dbReference>
<dbReference type="PRINTS" id="PR00385">
    <property type="entry name" value="P450"/>
</dbReference>
<dbReference type="InterPro" id="IPR001128">
    <property type="entry name" value="Cyt_P450"/>
</dbReference>
<dbReference type="Pfam" id="PF00067">
    <property type="entry name" value="p450"/>
    <property type="match status" value="1"/>
</dbReference>
<dbReference type="OMA" id="FFGSRWN"/>
<evidence type="ECO:0000256" key="8">
    <source>
        <dbReference type="ARBA" id="ARBA00023002"/>
    </source>
</evidence>
<comment type="cofactor">
    <cofactor evidence="1 12">
        <name>heme</name>
        <dbReference type="ChEBI" id="CHEBI:30413"/>
    </cofactor>
</comment>
<dbReference type="GO" id="GO:0020037">
    <property type="term" value="F:heme binding"/>
    <property type="evidence" value="ECO:0007669"/>
    <property type="project" value="InterPro"/>
</dbReference>
<evidence type="ECO:0000256" key="11">
    <source>
        <dbReference type="ARBA" id="ARBA00023136"/>
    </source>
</evidence>
<evidence type="ECO:0000256" key="5">
    <source>
        <dbReference type="ARBA" id="ARBA00022692"/>
    </source>
</evidence>
<dbReference type="GO" id="GO:0016020">
    <property type="term" value="C:membrane"/>
    <property type="evidence" value="ECO:0007669"/>
    <property type="project" value="UniProtKB-SubCell"/>
</dbReference>
<dbReference type="OrthoDB" id="1470350at2759"/>
<dbReference type="InterPro" id="IPR002401">
    <property type="entry name" value="Cyt_P450_E_grp-I"/>
</dbReference>
<organism evidence="14 15">
    <name type="scientific">Arabis alpina</name>
    <name type="common">Alpine rock-cress</name>
    <dbReference type="NCBI Taxonomy" id="50452"/>
    <lineage>
        <taxon>Eukaryota</taxon>
        <taxon>Viridiplantae</taxon>
        <taxon>Streptophyta</taxon>
        <taxon>Embryophyta</taxon>
        <taxon>Tracheophyta</taxon>
        <taxon>Spermatophyta</taxon>
        <taxon>Magnoliopsida</taxon>
        <taxon>eudicotyledons</taxon>
        <taxon>Gunneridae</taxon>
        <taxon>Pentapetalae</taxon>
        <taxon>rosids</taxon>
        <taxon>malvids</taxon>
        <taxon>Brassicales</taxon>
        <taxon>Brassicaceae</taxon>
        <taxon>Arabideae</taxon>
        <taxon>Arabis</taxon>
    </lineage>
</organism>
<dbReference type="PANTHER" id="PTHR24282">
    <property type="entry name" value="CYTOCHROME P450 FAMILY MEMBER"/>
    <property type="match status" value="1"/>
</dbReference>
<dbReference type="InterPro" id="IPR036396">
    <property type="entry name" value="Cyt_P450_sf"/>
</dbReference>
<dbReference type="PROSITE" id="PS00086">
    <property type="entry name" value="CYTOCHROME_P450"/>
    <property type="match status" value="1"/>
</dbReference>
<dbReference type="Gene3D" id="1.10.630.10">
    <property type="entry name" value="Cytochrome P450"/>
    <property type="match status" value="1"/>
</dbReference>
<keyword evidence="8 13" id="KW-0560">Oxidoreductase</keyword>
<reference evidence="15" key="1">
    <citation type="journal article" date="2015" name="Nat. Plants">
        <title>Genome expansion of Arabis alpina linked with retrotransposition and reduced symmetric DNA methylation.</title>
        <authorList>
            <person name="Willing E.M."/>
            <person name="Rawat V."/>
            <person name="Mandakova T."/>
            <person name="Maumus F."/>
            <person name="James G.V."/>
            <person name="Nordstroem K.J."/>
            <person name="Becker C."/>
            <person name="Warthmann N."/>
            <person name="Chica C."/>
            <person name="Szarzynska B."/>
            <person name="Zytnicki M."/>
            <person name="Albani M.C."/>
            <person name="Kiefer C."/>
            <person name="Bergonzi S."/>
            <person name="Castaings L."/>
            <person name="Mateos J.L."/>
            <person name="Berns M.C."/>
            <person name="Bujdoso N."/>
            <person name="Piofczyk T."/>
            <person name="de Lorenzo L."/>
            <person name="Barrero-Sicilia C."/>
            <person name="Mateos I."/>
            <person name="Piednoel M."/>
            <person name="Hagmann J."/>
            <person name="Chen-Min-Tao R."/>
            <person name="Iglesias-Fernandez R."/>
            <person name="Schuster S.C."/>
            <person name="Alonso-Blanco C."/>
            <person name="Roudier F."/>
            <person name="Carbonero P."/>
            <person name="Paz-Ares J."/>
            <person name="Davis S.J."/>
            <person name="Pecinka A."/>
            <person name="Quesneville H."/>
            <person name="Colot V."/>
            <person name="Lysak M.A."/>
            <person name="Weigel D."/>
            <person name="Coupland G."/>
            <person name="Schneeberger K."/>
        </authorList>
    </citation>
    <scope>NUCLEOTIDE SEQUENCE [LARGE SCALE GENOMIC DNA]</scope>
    <source>
        <strain evidence="15">cv. Pajares</strain>
    </source>
</reference>
<evidence type="ECO:0000256" key="2">
    <source>
        <dbReference type="ARBA" id="ARBA00004167"/>
    </source>
</evidence>
<evidence type="ECO:0000256" key="6">
    <source>
        <dbReference type="ARBA" id="ARBA00022723"/>
    </source>
</evidence>
<evidence type="ECO:0000256" key="10">
    <source>
        <dbReference type="ARBA" id="ARBA00023033"/>
    </source>
</evidence>
<dbReference type="InterPro" id="IPR017972">
    <property type="entry name" value="Cyt_P450_CS"/>
</dbReference>
<keyword evidence="11" id="KW-0472">Membrane</keyword>
<evidence type="ECO:0000313" key="14">
    <source>
        <dbReference type="EMBL" id="KFK39512.1"/>
    </source>
</evidence>
<dbReference type="PANTHER" id="PTHR24282:SF125">
    <property type="entry name" value="CYTOCHROME P450 709B3"/>
    <property type="match status" value="1"/>
</dbReference>
<keyword evidence="4 12" id="KW-0349">Heme</keyword>